<organism evidence="1 2">
    <name type="scientific">Scutellospora calospora</name>
    <dbReference type="NCBI Taxonomy" id="85575"/>
    <lineage>
        <taxon>Eukaryota</taxon>
        <taxon>Fungi</taxon>
        <taxon>Fungi incertae sedis</taxon>
        <taxon>Mucoromycota</taxon>
        <taxon>Glomeromycotina</taxon>
        <taxon>Glomeromycetes</taxon>
        <taxon>Diversisporales</taxon>
        <taxon>Gigasporaceae</taxon>
        <taxon>Scutellospora</taxon>
    </lineage>
</organism>
<protein>
    <submittedName>
        <fullName evidence="1">325_t:CDS:1</fullName>
    </submittedName>
</protein>
<comment type="caution">
    <text evidence="1">The sequence shown here is derived from an EMBL/GenBank/DDBJ whole genome shotgun (WGS) entry which is preliminary data.</text>
</comment>
<name>A0ACA9NUA4_9GLOM</name>
<dbReference type="Proteomes" id="UP000789860">
    <property type="component" value="Unassembled WGS sequence"/>
</dbReference>
<sequence>SLLSDILALLAPFYEATKMLSDVTYATLNIVYYTIHYLKKTVALSEDEDNEYYTNLLNDELDEVAS</sequence>
<reference evidence="1" key="1">
    <citation type="submission" date="2021-06" db="EMBL/GenBank/DDBJ databases">
        <authorList>
            <person name="Kallberg Y."/>
            <person name="Tangrot J."/>
            <person name="Rosling A."/>
        </authorList>
    </citation>
    <scope>NUCLEOTIDE SEQUENCE</scope>
    <source>
        <strain evidence="1">AU212A</strain>
    </source>
</reference>
<dbReference type="EMBL" id="CAJVPM010027985">
    <property type="protein sequence ID" value="CAG8668183.1"/>
    <property type="molecule type" value="Genomic_DNA"/>
</dbReference>
<evidence type="ECO:0000313" key="1">
    <source>
        <dbReference type="EMBL" id="CAG8668183.1"/>
    </source>
</evidence>
<proteinExistence type="predicted"/>
<accession>A0ACA9NUA4</accession>
<gene>
    <name evidence="1" type="ORF">SCALOS_LOCUS9277</name>
</gene>
<keyword evidence="2" id="KW-1185">Reference proteome</keyword>
<feature type="non-terminal residue" evidence="1">
    <location>
        <position position="1"/>
    </location>
</feature>
<evidence type="ECO:0000313" key="2">
    <source>
        <dbReference type="Proteomes" id="UP000789860"/>
    </source>
</evidence>